<reference evidence="2 3" key="1">
    <citation type="submission" date="2022-05" db="EMBL/GenBank/DDBJ databases">
        <title>Flavobacterium sp., isolated from activated sludge.</title>
        <authorList>
            <person name="Ran Q."/>
        </authorList>
    </citation>
    <scope>NUCLEOTIDE SEQUENCE [LARGE SCALE GENOMIC DNA]</scope>
    <source>
        <strain evidence="2 3">HXWNR70</strain>
    </source>
</reference>
<gene>
    <name evidence="2" type="ORF">NAT50_05480</name>
</gene>
<evidence type="ECO:0000313" key="2">
    <source>
        <dbReference type="EMBL" id="MCL9808807.1"/>
    </source>
</evidence>
<comment type="caution">
    <text evidence="2">The sequence shown here is derived from an EMBL/GenBank/DDBJ whole genome shotgun (WGS) entry which is preliminary data.</text>
</comment>
<dbReference type="Proteomes" id="UP001317191">
    <property type="component" value="Unassembled WGS sequence"/>
</dbReference>
<dbReference type="Pfam" id="PF19515">
    <property type="entry name" value="DUF6048"/>
    <property type="match status" value="1"/>
</dbReference>
<name>A0ABT0TMU4_9FLAO</name>
<feature type="chain" id="PRO_5046116833" evidence="1">
    <location>
        <begin position="23"/>
        <end position="243"/>
    </location>
</feature>
<evidence type="ECO:0000313" key="3">
    <source>
        <dbReference type="Proteomes" id="UP001317191"/>
    </source>
</evidence>
<dbReference type="InterPro" id="IPR046111">
    <property type="entry name" value="DUF6048"/>
</dbReference>
<sequence>MKFMLKYSFSLLLIFFSLAIKAQEKTKDTIIKTERYGLRLGADVSKLARTLYDKDYKGLELVGDYRLTKKMYLAAEIGNENKTTDDDQLNFTTKGSYLKIGPEWNFYQNWLDMENMIHLGFRYGIGSFSQELNSYKIYDTSGYFPPASDVISGKKYDGLSAHWTEVAAGIKAEIFNNFFAGFSFRLNYLVTDTKPDNFDNLYIPGFNRTYGGKFGVGWNYTLSYFIPLYKKTNTKSTITNPKK</sequence>
<dbReference type="EMBL" id="JAMLJM010000003">
    <property type="protein sequence ID" value="MCL9808807.1"/>
    <property type="molecule type" value="Genomic_DNA"/>
</dbReference>
<keyword evidence="3" id="KW-1185">Reference proteome</keyword>
<proteinExistence type="predicted"/>
<organism evidence="2 3">
    <name type="scientific">Flavobacterium luminosum</name>
    <dbReference type="NCBI Taxonomy" id="2949086"/>
    <lineage>
        <taxon>Bacteria</taxon>
        <taxon>Pseudomonadati</taxon>
        <taxon>Bacteroidota</taxon>
        <taxon>Flavobacteriia</taxon>
        <taxon>Flavobacteriales</taxon>
        <taxon>Flavobacteriaceae</taxon>
        <taxon>Flavobacterium</taxon>
    </lineage>
</organism>
<feature type="signal peptide" evidence="1">
    <location>
        <begin position="1"/>
        <end position="22"/>
    </location>
</feature>
<dbReference type="RefSeq" id="WP_250592186.1">
    <property type="nucleotide sequence ID" value="NZ_JAMLJM010000003.1"/>
</dbReference>
<evidence type="ECO:0000256" key="1">
    <source>
        <dbReference type="SAM" id="SignalP"/>
    </source>
</evidence>
<keyword evidence="1" id="KW-0732">Signal</keyword>
<accession>A0ABT0TMU4</accession>
<protein>
    <submittedName>
        <fullName evidence="2">DUF6048 family protein</fullName>
    </submittedName>
</protein>